<feature type="non-terminal residue" evidence="1">
    <location>
        <position position="54"/>
    </location>
</feature>
<accession>X1IRA8</accession>
<dbReference type="EMBL" id="BARU01045137">
    <property type="protein sequence ID" value="GAH84961.1"/>
    <property type="molecule type" value="Genomic_DNA"/>
</dbReference>
<evidence type="ECO:0000313" key="1">
    <source>
        <dbReference type="EMBL" id="GAH84961.1"/>
    </source>
</evidence>
<protein>
    <submittedName>
        <fullName evidence="1">Uncharacterized protein</fullName>
    </submittedName>
</protein>
<name>X1IRA8_9ZZZZ</name>
<comment type="caution">
    <text evidence="1">The sequence shown here is derived from an EMBL/GenBank/DDBJ whole genome shotgun (WGS) entry which is preliminary data.</text>
</comment>
<dbReference type="AlphaFoldDB" id="X1IRA8"/>
<reference evidence="1" key="1">
    <citation type="journal article" date="2014" name="Front. Microbiol.">
        <title>High frequency of phylogenetically diverse reductive dehalogenase-homologous genes in deep subseafloor sedimentary metagenomes.</title>
        <authorList>
            <person name="Kawai M."/>
            <person name="Futagami T."/>
            <person name="Toyoda A."/>
            <person name="Takaki Y."/>
            <person name="Nishi S."/>
            <person name="Hori S."/>
            <person name="Arai W."/>
            <person name="Tsubouchi T."/>
            <person name="Morono Y."/>
            <person name="Uchiyama I."/>
            <person name="Ito T."/>
            <person name="Fujiyama A."/>
            <person name="Inagaki F."/>
            <person name="Takami H."/>
        </authorList>
    </citation>
    <scope>NUCLEOTIDE SEQUENCE</scope>
    <source>
        <strain evidence="1">Expedition CK06-06</strain>
    </source>
</reference>
<proteinExistence type="predicted"/>
<gene>
    <name evidence="1" type="ORF">S03H2_68607</name>
</gene>
<sequence length="54" mass="6260">MQRRDAVSNTENNYKRVLKSKERLEMEAQAGRKTRVDVDEAQQNVLKAQNTLVV</sequence>
<organism evidence="1">
    <name type="scientific">marine sediment metagenome</name>
    <dbReference type="NCBI Taxonomy" id="412755"/>
    <lineage>
        <taxon>unclassified sequences</taxon>
        <taxon>metagenomes</taxon>
        <taxon>ecological metagenomes</taxon>
    </lineage>
</organism>